<organism evidence="2 3">
    <name type="scientific">Limosa lapponica baueri</name>
    <dbReference type="NCBI Taxonomy" id="1758121"/>
    <lineage>
        <taxon>Eukaryota</taxon>
        <taxon>Metazoa</taxon>
        <taxon>Chordata</taxon>
        <taxon>Craniata</taxon>
        <taxon>Vertebrata</taxon>
        <taxon>Euteleostomi</taxon>
        <taxon>Archelosauria</taxon>
        <taxon>Archosauria</taxon>
        <taxon>Dinosauria</taxon>
        <taxon>Saurischia</taxon>
        <taxon>Theropoda</taxon>
        <taxon>Coelurosauria</taxon>
        <taxon>Aves</taxon>
        <taxon>Neognathae</taxon>
        <taxon>Neoaves</taxon>
        <taxon>Charadriiformes</taxon>
        <taxon>Scolopacidae</taxon>
        <taxon>Limosa</taxon>
    </lineage>
</organism>
<gene>
    <name evidence="2" type="ORF">llap_8803</name>
</gene>
<dbReference type="OrthoDB" id="9400401at2759"/>
<evidence type="ECO:0000256" key="1">
    <source>
        <dbReference type="SAM" id="MobiDB-lite"/>
    </source>
</evidence>
<evidence type="ECO:0000313" key="2">
    <source>
        <dbReference type="EMBL" id="PKU40892.1"/>
    </source>
</evidence>
<dbReference type="EMBL" id="KZ506192">
    <property type="protein sequence ID" value="PKU40892.1"/>
    <property type="molecule type" value="Genomic_DNA"/>
</dbReference>
<accession>A0A2I0U4E0</accession>
<protein>
    <submittedName>
        <fullName evidence="2">Transient receptor potential cation channel subfamily m member 3-like</fullName>
    </submittedName>
</protein>
<name>A0A2I0U4E0_LIMLA</name>
<proteinExistence type="predicted"/>
<dbReference type="Proteomes" id="UP000233556">
    <property type="component" value="Unassembled WGS sequence"/>
</dbReference>
<dbReference type="AlphaFoldDB" id="A0A2I0U4E0"/>
<keyword evidence="2" id="KW-0675">Receptor</keyword>
<feature type="region of interest" description="Disordered" evidence="1">
    <location>
        <begin position="53"/>
        <end position="85"/>
    </location>
</feature>
<reference evidence="3" key="2">
    <citation type="submission" date="2017-12" db="EMBL/GenBank/DDBJ databases">
        <title>Genome sequence of the Bar-tailed Godwit (Limosa lapponica baueri).</title>
        <authorList>
            <person name="Lima N.C.B."/>
            <person name="Parody-Merino A.M."/>
            <person name="Battley P.F."/>
            <person name="Fidler A.E."/>
            <person name="Prosdocimi F."/>
        </authorList>
    </citation>
    <scope>NUCLEOTIDE SEQUENCE [LARGE SCALE GENOMIC DNA]</scope>
</reference>
<evidence type="ECO:0000313" key="3">
    <source>
        <dbReference type="Proteomes" id="UP000233556"/>
    </source>
</evidence>
<keyword evidence="3" id="KW-1185">Reference proteome</keyword>
<sequence>MDSGIECTHSRFANDTKLHGAVDTLEGRDAIQKDMGKLESPEGQLCPGLYQKKRGHQAEEGDSAPVLRSGETPPGVLRPALESPA</sequence>
<reference evidence="3" key="1">
    <citation type="submission" date="2017-11" db="EMBL/GenBank/DDBJ databases">
        <authorList>
            <person name="Lima N.C."/>
            <person name="Parody-Merino A.M."/>
            <person name="Battley P.F."/>
            <person name="Fidler A.E."/>
            <person name="Prosdocimi F."/>
        </authorList>
    </citation>
    <scope>NUCLEOTIDE SEQUENCE [LARGE SCALE GENOMIC DNA]</scope>
</reference>